<feature type="signal peptide" evidence="2">
    <location>
        <begin position="1"/>
        <end position="20"/>
    </location>
</feature>
<evidence type="ECO:0000256" key="2">
    <source>
        <dbReference type="SAM" id="SignalP"/>
    </source>
</evidence>
<dbReference type="EMBL" id="NRRL01000036">
    <property type="protein sequence ID" value="MBK1669010.1"/>
    <property type="molecule type" value="Genomic_DNA"/>
</dbReference>
<gene>
    <name evidence="3" type="ORF">CKO28_13310</name>
</gene>
<feature type="chain" id="PRO_5047407162" evidence="2">
    <location>
        <begin position="21"/>
        <end position="164"/>
    </location>
</feature>
<dbReference type="Proteomes" id="UP001296873">
    <property type="component" value="Unassembled WGS sequence"/>
</dbReference>
<keyword evidence="2" id="KW-0732">Signal</keyword>
<dbReference type="RefSeq" id="WP_200341335.1">
    <property type="nucleotide sequence ID" value="NZ_NRRL01000036.1"/>
</dbReference>
<evidence type="ECO:0000313" key="4">
    <source>
        <dbReference type="Proteomes" id="UP001296873"/>
    </source>
</evidence>
<accession>A0ABS1DEX8</accession>
<keyword evidence="4" id="KW-1185">Reference proteome</keyword>
<evidence type="ECO:0000313" key="3">
    <source>
        <dbReference type="EMBL" id="MBK1669010.1"/>
    </source>
</evidence>
<comment type="caution">
    <text evidence="3">The sequence shown here is derived from an EMBL/GenBank/DDBJ whole genome shotgun (WGS) entry which is preliminary data.</text>
</comment>
<name>A0ABS1DEX8_9PROT</name>
<proteinExistence type="predicted"/>
<reference evidence="3 4" key="1">
    <citation type="journal article" date="2020" name="Microorganisms">
        <title>Osmotic Adaptation and Compatible Solute Biosynthesis of Phototrophic Bacteria as Revealed from Genome Analyses.</title>
        <authorList>
            <person name="Imhoff J.F."/>
            <person name="Rahn T."/>
            <person name="Kunzel S."/>
            <person name="Keller A."/>
            <person name="Neulinger S.C."/>
        </authorList>
    </citation>
    <scope>NUCLEOTIDE SEQUENCE [LARGE SCALE GENOMIC DNA]</scope>
    <source>
        <strain evidence="3 4">DSM 9895</strain>
    </source>
</reference>
<sequence>MKRKTRLLAAAGVFAAVAFGAGVAPGSGPGWGLSAQAQDTGSVMDNEPESFARAGERQGKPCAAPIEEVPEDASLFEKFQATAMKRIQNETMRKFAGDDWCKGDYGEKFKEKWKVEEKLENSMRVGGKAAEQAVKNAPTAEEVNDRWSKGVQRFERMMQEQEGG</sequence>
<protein>
    <submittedName>
        <fullName evidence="3">Uncharacterized protein</fullName>
    </submittedName>
</protein>
<feature type="region of interest" description="Disordered" evidence="1">
    <location>
        <begin position="124"/>
        <end position="145"/>
    </location>
</feature>
<organism evidence="3 4">
    <name type="scientific">Rhodovibrio sodomensis</name>
    <dbReference type="NCBI Taxonomy" id="1088"/>
    <lineage>
        <taxon>Bacteria</taxon>
        <taxon>Pseudomonadati</taxon>
        <taxon>Pseudomonadota</taxon>
        <taxon>Alphaproteobacteria</taxon>
        <taxon>Rhodospirillales</taxon>
        <taxon>Rhodovibrionaceae</taxon>
        <taxon>Rhodovibrio</taxon>
    </lineage>
</organism>
<evidence type="ECO:0000256" key="1">
    <source>
        <dbReference type="SAM" id="MobiDB-lite"/>
    </source>
</evidence>
<feature type="region of interest" description="Disordered" evidence="1">
    <location>
        <begin position="28"/>
        <end position="62"/>
    </location>
</feature>